<feature type="compositionally biased region" description="Basic and acidic residues" evidence="1">
    <location>
        <begin position="13"/>
        <end position="30"/>
    </location>
</feature>
<feature type="region of interest" description="Disordered" evidence="1">
    <location>
        <begin position="125"/>
        <end position="145"/>
    </location>
</feature>
<proteinExistence type="predicted"/>
<evidence type="ECO:0000313" key="2">
    <source>
        <dbReference type="EMBL" id="GFO30398.1"/>
    </source>
</evidence>
<feature type="compositionally biased region" description="Polar residues" evidence="1">
    <location>
        <begin position="125"/>
        <end position="136"/>
    </location>
</feature>
<keyword evidence="3" id="KW-1185">Reference proteome</keyword>
<evidence type="ECO:0000256" key="1">
    <source>
        <dbReference type="SAM" id="MobiDB-lite"/>
    </source>
</evidence>
<dbReference type="EMBL" id="BLXT01006233">
    <property type="protein sequence ID" value="GFO30398.1"/>
    <property type="molecule type" value="Genomic_DNA"/>
</dbReference>
<comment type="caution">
    <text evidence="2">The sequence shown here is derived from an EMBL/GenBank/DDBJ whole genome shotgun (WGS) entry which is preliminary data.</text>
</comment>
<protein>
    <submittedName>
        <fullName evidence="2">Uncharacterized protein</fullName>
    </submittedName>
</protein>
<evidence type="ECO:0000313" key="3">
    <source>
        <dbReference type="Proteomes" id="UP000735302"/>
    </source>
</evidence>
<dbReference type="Proteomes" id="UP000735302">
    <property type="component" value="Unassembled WGS sequence"/>
</dbReference>
<feature type="compositionally biased region" description="Polar residues" evidence="1">
    <location>
        <begin position="49"/>
        <end position="82"/>
    </location>
</feature>
<feature type="region of interest" description="Disordered" evidence="1">
    <location>
        <begin position="1"/>
        <end position="105"/>
    </location>
</feature>
<name>A0AAV4CEP0_9GAST</name>
<sequence>MAEVNMLSYSLDMSKKANEEQKQELGDVRRRLSQLRRAKSAKDFMVPNLSESQQSHEATLSQMSGSDTSNLKYLSGSDTSNLKYLPRSDISNQRQDSDAFNLKNTSELDSSDLRHVSGFDTTLSIMTSTNTGSDTVGKTAGPNRR</sequence>
<gene>
    <name evidence="2" type="ORF">PoB_005690300</name>
</gene>
<dbReference type="AlphaFoldDB" id="A0AAV4CEP0"/>
<reference evidence="2 3" key="1">
    <citation type="journal article" date="2021" name="Elife">
        <title>Chloroplast acquisition without the gene transfer in kleptoplastic sea slugs, Plakobranchus ocellatus.</title>
        <authorList>
            <person name="Maeda T."/>
            <person name="Takahashi S."/>
            <person name="Yoshida T."/>
            <person name="Shimamura S."/>
            <person name="Takaki Y."/>
            <person name="Nagai Y."/>
            <person name="Toyoda A."/>
            <person name="Suzuki Y."/>
            <person name="Arimoto A."/>
            <person name="Ishii H."/>
            <person name="Satoh N."/>
            <person name="Nishiyama T."/>
            <person name="Hasebe M."/>
            <person name="Maruyama T."/>
            <person name="Minagawa J."/>
            <person name="Obokata J."/>
            <person name="Shigenobu S."/>
        </authorList>
    </citation>
    <scope>NUCLEOTIDE SEQUENCE [LARGE SCALE GENOMIC DNA]</scope>
</reference>
<accession>A0AAV4CEP0</accession>
<organism evidence="2 3">
    <name type="scientific">Plakobranchus ocellatus</name>
    <dbReference type="NCBI Taxonomy" id="259542"/>
    <lineage>
        <taxon>Eukaryota</taxon>
        <taxon>Metazoa</taxon>
        <taxon>Spiralia</taxon>
        <taxon>Lophotrochozoa</taxon>
        <taxon>Mollusca</taxon>
        <taxon>Gastropoda</taxon>
        <taxon>Heterobranchia</taxon>
        <taxon>Euthyneura</taxon>
        <taxon>Panpulmonata</taxon>
        <taxon>Sacoglossa</taxon>
        <taxon>Placobranchoidea</taxon>
        <taxon>Plakobranchidae</taxon>
        <taxon>Plakobranchus</taxon>
    </lineage>
</organism>